<reference evidence="2 3" key="1">
    <citation type="submission" date="2014-06" db="EMBL/GenBank/DDBJ databases">
        <authorList>
            <person name="Swart Estienne"/>
        </authorList>
    </citation>
    <scope>NUCLEOTIDE SEQUENCE [LARGE SCALE GENOMIC DNA]</scope>
    <source>
        <strain evidence="2 3">130c</strain>
    </source>
</reference>
<evidence type="ECO:0000313" key="2">
    <source>
        <dbReference type="EMBL" id="CDW74383.1"/>
    </source>
</evidence>
<sequence length="731" mass="85593">MQQSKSPFNGQSQEQTYQNKGNLVQKYNATDNQYLDENILDTIEEFQEESTMDQKENREPMSDTNVHKAANKIPDLNTNRVANPSVHKRAIIKDTTNITEGSPFKMSFRMRDNNYVEQHHLIAHQLQQMPEPNDESFAFYNIDNSPSKKSFDGNLSHDSLDIQITEVDGIKDDYIDKYMSNRSEQDRKQELAEDFFQIINDDMNDYIESGHLIPLFRKLYVQQTQVTGQFFLEFLENMYRVKSAVFNRQEWNVEKIDTDEEFLDSNNKRSLLNNAKLTINKEIFIDPVQVKTILEKFVLLNEELGKYKIVGILSRIKEQNLQDMYKDYTFSPQLNSQKLKLQIQSSTNSISIHNDDVVSDRFYATPMNARLNFSKLQQTSTKSSNKGGGLQESILSIDSKIDKSISHLHKSIIDQPKYQDKNSLKNETSQDKIRYSRIQIEKYKDIMDRRDQKKEEILHEMMSECTFRPILSERSLSMAAVSHRSKNANNNSKCQDNFDFTLARDNSNDKINHSNCKNNSAKQVIENSQQEFECTFQPKINKQDEKSTPVWQQDLEKPRGFEKQVSRYKRAIEVKEENKKILDNMGKPLNYSGQPTIFSPFKFFEREKLKSTNKNLEGILQLDRKGEKNMFTFDIKIKKDKIIKLKISDYEDKSEAVQKFCNFYKLGKEREDIITNEVKRFFERKVLLLQQQQLLSGYSENSSQNILSAKETPMPDYLNDIIEEFESKNSQ</sequence>
<evidence type="ECO:0000256" key="1">
    <source>
        <dbReference type="SAM" id="MobiDB-lite"/>
    </source>
</evidence>
<dbReference type="InParanoid" id="A0A077ZYY5"/>
<dbReference type="AlphaFoldDB" id="A0A077ZYY5"/>
<gene>
    <name evidence="2" type="primary">Contig12298.g13139</name>
    <name evidence="2" type="ORF">STYLEM_3362</name>
</gene>
<evidence type="ECO:0000313" key="3">
    <source>
        <dbReference type="Proteomes" id="UP000039865"/>
    </source>
</evidence>
<protein>
    <submittedName>
        <fullName evidence="2">Uncharacterized protein</fullName>
    </submittedName>
</protein>
<keyword evidence="3" id="KW-1185">Reference proteome</keyword>
<name>A0A077ZYY5_STYLE</name>
<dbReference type="Proteomes" id="UP000039865">
    <property type="component" value="Unassembled WGS sequence"/>
</dbReference>
<proteinExistence type="predicted"/>
<feature type="region of interest" description="Disordered" evidence="1">
    <location>
        <begin position="1"/>
        <end position="22"/>
    </location>
</feature>
<accession>A0A077ZYY5</accession>
<organism evidence="2 3">
    <name type="scientific">Stylonychia lemnae</name>
    <name type="common">Ciliate</name>
    <dbReference type="NCBI Taxonomy" id="5949"/>
    <lineage>
        <taxon>Eukaryota</taxon>
        <taxon>Sar</taxon>
        <taxon>Alveolata</taxon>
        <taxon>Ciliophora</taxon>
        <taxon>Intramacronucleata</taxon>
        <taxon>Spirotrichea</taxon>
        <taxon>Stichotrichia</taxon>
        <taxon>Sporadotrichida</taxon>
        <taxon>Oxytrichidae</taxon>
        <taxon>Stylonychinae</taxon>
        <taxon>Stylonychia</taxon>
    </lineage>
</organism>
<dbReference type="EMBL" id="CCKQ01003261">
    <property type="protein sequence ID" value="CDW74383.1"/>
    <property type="molecule type" value="Genomic_DNA"/>
</dbReference>